<comment type="caution">
    <text evidence="2">The sequence shown here is derived from an EMBL/GenBank/DDBJ whole genome shotgun (WGS) entry which is preliminary data.</text>
</comment>
<dbReference type="PANTHER" id="PTHR11697:SF230">
    <property type="entry name" value="ZINC FINGER, MYM DOMAIN CONTAINING 1"/>
    <property type="match status" value="1"/>
</dbReference>
<dbReference type="InterPro" id="IPR055298">
    <property type="entry name" value="AtLOH3-like"/>
</dbReference>
<feature type="domain" description="DUF4371" evidence="1">
    <location>
        <begin position="1"/>
        <end position="68"/>
    </location>
</feature>
<name>A0A699JVF1_TANCI</name>
<sequence length="202" mass="23262">MVDELRDESKKEQKAIVLRFVDTNGVIQERFLDLVHVSDTSAITLKTNLWKKLLQYEFDTNKIHGQVCASSKRHDELQKAKASETTQLLELGEIKKGIMDDVSSYYALKGDADSAYFYLKSFKFVFILNQMKEIMGKTNILCQALQKKSQDIFNAIELVSTTKESLSEFRNNGWNSFFAQVRVFCEKNQIEIADMNTPYKST</sequence>
<proteinExistence type="predicted"/>
<gene>
    <name evidence="2" type="ORF">Tci_631765</name>
</gene>
<organism evidence="2">
    <name type="scientific">Tanacetum cinerariifolium</name>
    <name type="common">Dalmatian daisy</name>
    <name type="synonym">Chrysanthemum cinerariifolium</name>
    <dbReference type="NCBI Taxonomy" id="118510"/>
    <lineage>
        <taxon>Eukaryota</taxon>
        <taxon>Viridiplantae</taxon>
        <taxon>Streptophyta</taxon>
        <taxon>Embryophyta</taxon>
        <taxon>Tracheophyta</taxon>
        <taxon>Spermatophyta</taxon>
        <taxon>Magnoliopsida</taxon>
        <taxon>eudicotyledons</taxon>
        <taxon>Gunneridae</taxon>
        <taxon>Pentapetalae</taxon>
        <taxon>asterids</taxon>
        <taxon>campanulids</taxon>
        <taxon>Asterales</taxon>
        <taxon>Asteraceae</taxon>
        <taxon>Asteroideae</taxon>
        <taxon>Anthemideae</taxon>
        <taxon>Anthemidinae</taxon>
        <taxon>Tanacetum</taxon>
    </lineage>
</organism>
<dbReference type="AlphaFoldDB" id="A0A699JVF1"/>
<evidence type="ECO:0000259" key="1">
    <source>
        <dbReference type="Pfam" id="PF14291"/>
    </source>
</evidence>
<dbReference type="InterPro" id="IPR025398">
    <property type="entry name" value="DUF4371"/>
</dbReference>
<protein>
    <recommendedName>
        <fullName evidence="1">DUF4371 domain-containing protein</fullName>
    </recommendedName>
</protein>
<evidence type="ECO:0000313" key="2">
    <source>
        <dbReference type="EMBL" id="GFA59793.1"/>
    </source>
</evidence>
<dbReference type="Pfam" id="PF14291">
    <property type="entry name" value="DUF4371"/>
    <property type="match status" value="1"/>
</dbReference>
<reference evidence="2" key="1">
    <citation type="journal article" date="2019" name="Sci. Rep.">
        <title>Draft genome of Tanacetum cinerariifolium, the natural source of mosquito coil.</title>
        <authorList>
            <person name="Yamashiro T."/>
            <person name="Shiraishi A."/>
            <person name="Satake H."/>
            <person name="Nakayama K."/>
        </authorList>
    </citation>
    <scope>NUCLEOTIDE SEQUENCE</scope>
</reference>
<dbReference type="PANTHER" id="PTHR11697">
    <property type="entry name" value="GENERAL TRANSCRIPTION FACTOR 2-RELATED ZINC FINGER PROTEIN"/>
    <property type="match status" value="1"/>
</dbReference>
<dbReference type="EMBL" id="BKCJ010452421">
    <property type="protein sequence ID" value="GFA59793.1"/>
    <property type="molecule type" value="Genomic_DNA"/>
</dbReference>
<accession>A0A699JVF1</accession>